<keyword evidence="3" id="KW-1185">Reference proteome</keyword>
<comment type="caution">
    <text evidence="2">The sequence shown here is derived from an EMBL/GenBank/DDBJ whole genome shotgun (WGS) entry which is preliminary data.</text>
</comment>
<sequence>MTAYHPEGLPPSRIPRPTRRPPRRPGPRPSEGGRRRRIPRPALRPPPPVSQGMQRAPASRIVIVREEIRFFLGVVRSNRRLDLLLAKRGLL</sequence>
<evidence type="ECO:0000256" key="1">
    <source>
        <dbReference type="SAM" id="MobiDB-lite"/>
    </source>
</evidence>
<evidence type="ECO:0000313" key="2">
    <source>
        <dbReference type="EMBL" id="KAK8775726.1"/>
    </source>
</evidence>
<name>A0AAQ4ELX1_AMBAM</name>
<feature type="region of interest" description="Disordered" evidence="1">
    <location>
        <begin position="1"/>
        <end position="58"/>
    </location>
</feature>
<reference evidence="2 3" key="1">
    <citation type="journal article" date="2023" name="Arcadia Sci">
        <title>De novo assembly of a long-read Amblyomma americanum tick genome.</title>
        <authorList>
            <person name="Chou S."/>
            <person name="Poskanzer K.E."/>
            <person name="Rollins M."/>
            <person name="Thuy-Boun P.S."/>
        </authorList>
    </citation>
    <scope>NUCLEOTIDE SEQUENCE [LARGE SCALE GENOMIC DNA]</scope>
    <source>
        <strain evidence="2">F_SG_1</strain>
        <tissue evidence="2">Salivary glands</tissue>
    </source>
</reference>
<dbReference type="Proteomes" id="UP001321473">
    <property type="component" value="Unassembled WGS sequence"/>
</dbReference>
<organism evidence="2 3">
    <name type="scientific">Amblyomma americanum</name>
    <name type="common">Lone star tick</name>
    <dbReference type="NCBI Taxonomy" id="6943"/>
    <lineage>
        <taxon>Eukaryota</taxon>
        <taxon>Metazoa</taxon>
        <taxon>Ecdysozoa</taxon>
        <taxon>Arthropoda</taxon>
        <taxon>Chelicerata</taxon>
        <taxon>Arachnida</taxon>
        <taxon>Acari</taxon>
        <taxon>Parasitiformes</taxon>
        <taxon>Ixodida</taxon>
        <taxon>Ixodoidea</taxon>
        <taxon>Ixodidae</taxon>
        <taxon>Amblyomminae</taxon>
        <taxon>Amblyomma</taxon>
    </lineage>
</organism>
<evidence type="ECO:0000313" key="3">
    <source>
        <dbReference type="Proteomes" id="UP001321473"/>
    </source>
</evidence>
<dbReference type="EMBL" id="JARKHS020013794">
    <property type="protein sequence ID" value="KAK8775726.1"/>
    <property type="molecule type" value="Genomic_DNA"/>
</dbReference>
<gene>
    <name evidence="2" type="ORF">V5799_030929</name>
</gene>
<dbReference type="AlphaFoldDB" id="A0AAQ4ELX1"/>
<proteinExistence type="predicted"/>
<feature type="compositionally biased region" description="Basic residues" evidence="1">
    <location>
        <begin position="16"/>
        <end position="26"/>
    </location>
</feature>
<accession>A0AAQ4ELX1</accession>
<protein>
    <submittedName>
        <fullName evidence="2">Uncharacterized protein</fullName>
    </submittedName>
</protein>